<evidence type="ECO:0000256" key="10">
    <source>
        <dbReference type="HAMAP-Rule" id="MF_02019"/>
    </source>
</evidence>
<evidence type="ECO:0000259" key="12">
    <source>
        <dbReference type="Pfam" id="PF01225"/>
    </source>
</evidence>
<dbReference type="InterPro" id="IPR036565">
    <property type="entry name" value="Mur-like_cat_sf"/>
</dbReference>
<evidence type="ECO:0000256" key="2">
    <source>
        <dbReference type="ARBA" id="ARBA00022598"/>
    </source>
</evidence>
<dbReference type="GO" id="GO:0009252">
    <property type="term" value="P:peptidoglycan biosynthetic process"/>
    <property type="evidence" value="ECO:0007669"/>
    <property type="project" value="UniProtKB-UniRule"/>
</dbReference>
<evidence type="ECO:0000256" key="5">
    <source>
        <dbReference type="ARBA" id="ARBA00022840"/>
    </source>
</evidence>
<dbReference type="Pfam" id="PF01225">
    <property type="entry name" value="Mur_ligase"/>
    <property type="match status" value="1"/>
</dbReference>
<comment type="catalytic activity">
    <reaction evidence="10 11">
        <text>D-alanyl-D-alanine + UDP-N-acetyl-alpha-D-muramoyl-L-alanyl-gamma-D-glutamyl-meso-2,6-diaminopimelate + ATP = UDP-N-acetyl-alpha-D-muramoyl-L-alanyl-gamma-D-glutamyl-meso-2,6-diaminopimeloyl-D-alanyl-D-alanine + ADP + phosphate + H(+)</text>
        <dbReference type="Rhea" id="RHEA:28374"/>
        <dbReference type="ChEBI" id="CHEBI:15378"/>
        <dbReference type="ChEBI" id="CHEBI:30616"/>
        <dbReference type="ChEBI" id="CHEBI:43474"/>
        <dbReference type="ChEBI" id="CHEBI:57822"/>
        <dbReference type="ChEBI" id="CHEBI:61386"/>
        <dbReference type="ChEBI" id="CHEBI:83905"/>
        <dbReference type="ChEBI" id="CHEBI:456216"/>
        <dbReference type="EC" id="6.3.2.10"/>
    </reaction>
</comment>
<dbReference type="InterPro" id="IPR013221">
    <property type="entry name" value="Mur_ligase_cen"/>
</dbReference>
<feature type="binding site" evidence="10">
    <location>
        <begin position="113"/>
        <end position="119"/>
    </location>
    <ligand>
        <name>ATP</name>
        <dbReference type="ChEBI" id="CHEBI:30616"/>
    </ligand>
</feature>
<dbReference type="GO" id="GO:0071555">
    <property type="term" value="P:cell wall organization"/>
    <property type="evidence" value="ECO:0007669"/>
    <property type="project" value="UniProtKB-KW"/>
</dbReference>
<dbReference type="GO" id="GO:0047480">
    <property type="term" value="F:UDP-N-acetylmuramoyl-tripeptide-D-alanyl-D-alanine ligase activity"/>
    <property type="evidence" value="ECO:0007669"/>
    <property type="project" value="UniProtKB-UniRule"/>
</dbReference>
<dbReference type="RefSeq" id="WP_132766657.1">
    <property type="nucleotide sequence ID" value="NZ_SMAB01000001.1"/>
</dbReference>
<evidence type="ECO:0000256" key="9">
    <source>
        <dbReference type="ARBA" id="ARBA00023316"/>
    </source>
</evidence>
<dbReference type="AlphaFoldDB" id="A0A4R3KL08"/>
<dbReference type="SUPFAM" id="SSF63418">
    <property type="entry name" value="MurE/MurF N-terminal domain"/>
    <property type="match status" value="1"/>
</dbReference>
<feature type="domain" description="Mur ligase central" evidence="14">
    <location>
        <begin position="111"/>
        <end position="295"/>
    </location>
</feature>
<evidence type="ECO:0000256" key="1">
    <source>
        <dbReference type="ARBA" id="ARBA00022490"/>
    </source>
</evidence>
<protein>
    <recommendedName>
        <fullName evidence="10 11">UDP-N-acetylmuramoyl-tripeptide--D-alanyl-D-alanine ligase</fullName>
        <ecNumber evidence="10 11">6.3.2.10</ecNumber>
    </recommendedName>
    <alternativeName>
        <fullName evidence="10">D-alanyl-D-alanine-adding enzyme</fullName>
    </alternativeName>
</protein>
<dbReference type="InterPro" id="IPR005863">
    <property type="entry name" value="UDP-N-AcMur_synth"/>
</dbReference>
<comment type="caution">
    <text evidence="15">The sequence shown here is derived from an EMBL/GenBank/DDBJ whole genome shotgun (WGS) entry which is preliminary data.</text>
</comment>
<evidence type="ECO:0000256" key="3">
    <source>
        <dbReference type="ARBA" id="ARBA00022618"/>
    </source>
</evidence>
<dbReference type="InterPro" id="IPR036615">
    <property type="entry name" value="Mur_ligase_C_dom_sf"/>
</dbReference>
<dbReference type="GO" id="GO:0051301">
    <property type="term" value="P:cell division"/>
    <property type="evidence" value="ECO:0007669"/>
    <property type="project" value="UniProtKB-KW"/>
</dbReference>
<dbReference type="PANTHER" id="PTHR43024:SF1">
    <property type="entry name" value="UDP-N-ACETYLMURAMOYL-TRIPEPTIDE--D-ALANYL-D-ALANINE LIGASE"/>
    <property type="match status" value="1"/>
</dbReference>
<keyword evidence="7 10" id="KW-0573">Peptidoglycan synthesis</keyword>
<sequence length="458" mass="50917">MKLKLREVIQAISGTVVPARVSDESIYGISTDSRKIGQGELFIPLVGEQYDGHDYIINVIQKGAVASLWNRSKSIPEGITIPLILVEDTLKALQELARYYRNKVNPKVVGVTGSNGKTTTKDLIASVLSTHYRVHKTKGNYNNHIGVPLTLLNMPEDTEVAVIEMGMNNRGEIEILTQIAYPDLAVITNIGESHLEFLKTRENIAAAKLEITKGLKENGILILNGDEPLLRTAMEKLDSSYHVIWVGSETGNDRFPIEIRQNLNDVQFRHSSGEEYSLPLLGVHNVINGLMAIEVGIQLGVPLSKIKEGLKHPDLTSMRLEKTITKNGSTLINDAYNASPTSMRASLQILTTFRQYQKRIAILGDMFELGEQAEYYHQEIGQLCASLKLDLLVTTGQLGRLIASSAIEHGMEKRHVYHFENVDEIAPFINQHSDPDSIILVKASRGMHLERVVQQLLS</sequence>
<dbReference type="Gene3D" id="3.40.1190.10">
    <property type="entry name" value="Mur-like, catalytic domain"/>
    <property type="match status" value="1"/>
</dbReference>
<keyword evidence="8 10" id="KW-0131">Cell cycle</keyword>
<evidence type="ECO:0000256" key="8">
    <source>
        <dbReference type="ARBA" id="ARBA00023306"/>
    </source>
</evidence>
<evidence type="ECO:0000256" key="4">
    <source>
        <dbReference type="ARBA" id="ARBA00022741"/>
    </source>
</evidence>
<dbReference type="PANTHER" id="PTHR43024">
    <property type="entry name" value="UDP-N-ACETYLMURAMOYL-TRIPEPTIDE--D-ALANYL-D-ALANINE LIGASE"/>
    <property type="match status" value="1"/>
</dbReference>
<keyword evidence="3 10" id="KW-0132">Cell division</keyword>
<keyword evidence="16" id="KW-1185">Reference proteome</keyword>
<feature type="domain" description="Mur ligase N-terminal catalytic" evidence="12">
    <location>
        <begin position="26"/>
        <end position="100"/>
    </location>
</feature>
<dbReference type="Gene3D" id="3.40.1390.10">
    <property type="entry name" value="MurE/MurF, N-terminal domain"/>
    <property type="match status" value="1"/>
</dbReference>
<dbReference type="Pfam" id="PF08245">
    <property type="entry name" value="Mur_ligase_M"/>
    <property type="match status" value="1"/>
</dbReference>
<dbReference type="UniPathway" id="UPA00219"/>
<keyword evidence="6 10" id="KW-0133">Cell shape</keyword>
<evidence type="ECO:0000256" key="7">
    <source>
        <dbReference type="ARBA" id="ARBA00022984"/>
    </source>
</evidence>
<reference evidence="15 16" key="1">
    <citation type="submission" date="2019-03" db="EMBL/GenBank/DDBJ databases">
        <title>Genomic Encyclopedia of Type Strains, Phase IV (KMG-IV): sequencing the most valuable type-strain genomes for metagenomic binning, comparative biology and taxonomic classification.</title>
        <authorList>
            <person name="Goeker M."/>
        </authorList>
    </citation>
    <scope>NUCLEOTIDE SEQUENCE [LARGE SCALE GENOMIC DNA]</scope>
    <source>
        <strain evidence="15 16">DSM 23802</strain>
    </source>
</reference>
<dbReference type="GO" id="GO:0005737">
    <property type="term" value="C:cytoplasm"/>
    <property type="evidence" value="ECO:0007669"/>
    <property type="project" value="UniProtKB-SubCell"/>
</dbReference>
<dbReference type="GO" id="GO:0008766">
    <property type="term" value="F:UDP-N-acetylmuramoylalanyl-D-glutamyl-2,6-diaminopimelate-D-alanyl-D-alanine ligase activity"/>
    <property type="evidence" value="ECO:0007669"/>
    <property type="project" value="RHEA"/>
</dbReference>
<evidence type="ECO:0000256" key="11">
    <source>
        <dbReference type="RuleBase" id="RU004136"/>
    </source>
</evidence>
<evidence type="ECO:0000259" key="13">
    <source>
        <dbReference type="Pfam" id="PF02875"/>
    </source>
</evidence>
<organism evidence="15 16">
    <name type="scientific">Tepidibacillus fermentans</name>
    <dbReference type="NCBI Taxonomy" id="1281767"/>
    <lineage>
        <taxon>Bacteria</taxon>
        <taxon>Bacillati</taxon>
        <taxon>Bacillota</taxon>
        <taxon>Bacilli</taxon>
        <taxon>Bacillales</taxon>
        <taxon>Bacillaceae</taxon>
        <taxon>Tepidibacillus</taxon>
    </lineage>
</organism>
<keyword evidence="1 10" id="KW-0963">Cytoplasm</keyword>
<keyword evidence="5 10" id="KW-0067">ATP-binding</keyword>
<dbReference type="InterPro" id="IPR004101">
    <property type="entry name" value="Mur_ligase_C"/>
</dbReference>
<comment type="function">
    <text evidence="10 11">Involved in cell wall formation. Catalyzes the final step in the synthesis of UDP-N-acetylmuramoyl-pentapeptide, the precursor of murein.</text>
</comment>
<comment type="pathway">
    <text evidence="10 11">Cell wall biogenesis; peptidoglycan biosynthesis.</text>
</comment>
<dbReference type="NCBIfam" id="TIGR01143">
    <property type="entry name" value="murF"/>
    <property type="match status" value="1"/>
</dbReference>
<dbReference type="InterPro" id="IPR000713">
    <property type="entry name" value="Mur_ligase_N"/>
</dbReference>
<dbReference type="GO" id="GO:0005524">
    <property type="term" value="F:ATP binding"/>
    <property type="evidence" value="ECO:0007669"/>
    <property type="project" value="UniProtKB-UniRule"/>
</dbReference>
<proteinExistence type="inferred from homology"/>
<dbReference type="InterPro" id="IPR051046">
    <property type="entry name" value="MurCDEF_CellWall_CoF430Synth"/>
</dbReference>
<dbReference type="GO" id="GO:0008360">
    <property type="term" value="P:regulation of cell shape"/>
    <property type="evidence" value="ECO:0007669"/>
    <property type="project" value="UniProtKB-KW"/>
</dbReference>
<keyword evidence="2 10" id="KW-0436">Ligase</keyword>
<keyword evidence="4 10" id="KW-0547">Nucleotide-binding</keyword>
<evidence type="ECO:0000259" key="14">
    <source>
        <dbReference type="Pfam" id="PF08245"/>
    </source>
</evidence>
<dbReference type="OrthoDB" id="9801978at2"/>
<name>A0A4R3KL08_9BACI</name>
<dbReference type="EC" id="6.3.2.10" evidence="10 11"/>
<evidence type="ECO:0000313" key="16">
    <source>
        <dbReference type="Proteomes" id="UP000295788"/>
    </source>
</evidence>
<dbReference type="InterPro" id="IPR035911">
    <property type="entry name" value="MurE/MurF_N"/>
</dbReference>
<evidence type="ECO:0000256" key="6">
    <source>
        <dbReference type="ARBA" id="ARBA00022960"/>
    </source>
</evidence>
<comment type="similarity">
    <text evidence="10">Belongs to the MurCDEF family. MurF subfamily.</text>
</comment>
<dbReference type="HAMAP" id="MF_02019">
    <property type="entry name" value="MurF"/>
    <property type="match status" value="1"/>
</dbReference>
<accession>A0A4R3KL08</accession>
<evidence type="ECO:0000313" key="15">
    <source>
        <dbReference type="EMBL" id="TCS84417.1"/>
    </source>
</evidence>
<feature type="domain" description="Mur ligase C-terminal" evidence="13">
    <location>
        <begin position="318"/>
        <end position="445"/>
    </location>
</feature>
<dbReference type="SUPFAM" id="SSF53623">
    <property type="entry name" value="MurD-like peptide ligases, catalytic domain"/>
    <property type="match status" value="1"/>
</dbReference>
<dbReference type="Gene3D" id="3.90.190.20">
    <property type="entry name" value="Mur ligase, C-terminal domain"/>
    <property type="match status" value="1"/>
</dbReference>
<keyword evidence="9 10" id="KW-0961">Cell wall biogenesis/degradation</keyword>
<dbReference type="EMBL" id="SMAB01000001">
    <property type="protein sequence ID" value="TCS84417.1"/>
    <property type="molecule type" value="Genomic_DNA"/>
</dbReference>
<dbReference type="Proteomes" id="UP000295788">
    <property type="component" value="Unassembled WGS sequence"/>
</dbReference>
<dbReference type="Pfam" id="PF02875">
    <property type="entry name" value="Mur_ligase_C"/>
    <property type="match status" value="1"/>
</dbReference>
<gene>
    <name evidence="10" type="primary">murF</name>
    <name evidence="15" type="ORF">EDD72_10181</name>
</gene>
<comment type="subcellular location">
    <subcellularLocation>
        <location evidence="10 11">Cytoplasm</location>
    </subcellularLocation>
</comment>
<dbReference type="SUPFAM" id="SSF53244">
    <property type="entry name" value="MurD-like peptide ligases, peptide-binding domain"/>
    <property type="match status" value="1"/>
</dbReference>